<evidence type="ECO:0000259" key="2">
    <source>
        <dbReference type="Pfam" id="PF04324"/>
    </source>
</evidence>
<dbReference type="Gene3D" id="1.10.10.1100">
    <property type="entry name" value="BFD-like [2Fe-2S]-binding domain"/>
    <property type="match status" value="1"/>
</dbReference>
<evidence type="ECO:0000313" key="3">
    <source>
        <dbReference type="EMBL" id="MBW7573072.1"/>
    </source>
</evidence>
<proteinExistence type="predicted"/>
<evidence type="ECO:0000259" key="1">
    <source>
        <dbReference type="Pfam" id="PF01266"/>
    </source>
</evidence>
<comment type="caution">
    <text evidence="3">The sequence shown here is derived from an EMBL/GenBank/DDBJ whole genome shotgun (WGS) entry which is preliminary data.</text>
</comment>
<evidence type="ECO:0000313" key="4">
    <source>
        <dbReference type="Proteomes" id="UP000719942"/>
    </source>
</evidence>
<dbReference type="Gene3D" id="3.50.50.60">
    <property type="entry name" value="FAD/NAD(P)-binding domain"/>
    <property type="match status" value="1"/>
</dbReference>
<dbReference type="PANTHER" id="PTHR42720:SF1">
    <property type="entry name" value="GLYCEROL 3-PHOSPHATE OXIDASE"/>
    <property type="match status" value="1"/>
</dbReference>
<accession>A0ABS7DP75</accession>
<sequence>MYDVAIIGCGVIGAATAYELSRYDLKIAVLEKENDIADGTTKANSAIVHAGYDPEPGTAMARLNVLGNAMIEDIAKKLNVHYQKCGSLVLAFNEDDLHMIYRLYRQGVINGVPGVRILNARETLDMEPNLSTEVMGALYAPSGAIVSPWELCIAMADTAKRNGVDFFLNSKVDRIERTGTSYRLHCGDKVYEAARVVNAAGLHSDDVHNLVADVPEFKIIPSKGQYYLLDKSQGSLVSKVIFQCPSKVGKGVLVSPTVHGNLIVGPDAVEIDSDDDVSTTQQGLDFVRETAVKSVPGINFRDSIRNFAGVRAQSERSDFIIEESTSAKGFINLAGIKSPGLTSAPAIALDCIKLLEKTGVYLKKKEHFIEERQKVNFKSLSPEEKAALIEKNPLYGRVICRCETITEGEIVDAIHSPITPRTVDAIKKRCNAGMGRCQGGFCGPRVQEILARELGIPLEEVLLNKEGTYILTGETKKGGVQQ</sequence>
<dbReference type="PANTHER" id="PTHR42720">
    <property type="entry name" value="GLYCEROL-3-PHOSPHATE DEHYDROGENASE"/>
    <property type="match status" value="1"/>
</dbReference>
<dbReference type="InterPro" id="IPR041854">
    <property type="entry name" value="BFD-like_2Fe2S-bd_dom_sf"/>
</dbReference>
<dbReference type="Proteomes" id="UP000719942">
    <property type="component" value="Unassembled WGS sequence"/>
</dbReference>
<dbReference type="InterPro" id="IPR036188">
    <property type="entry name" value="FAD/NAD-bd_sf"/>
</dbReference>
<dbReference type="InterPro" id="IPR052745">
    <property type="entry name" value="G3P_Oxidase/Oxidoreductase"/>
</dbReference>
<dbReference type="InterPro" id="IPR007419">
    <property type="entry name" value="BFD-like_2Fe2S-bd_dom"/>
</dbReference>
<keyword evidence="4" id="KW-1185">Reference proteome</keyword>
<reference evidence="3 4" key="1">
    <citation type="submission" date="2021-03" db="EMBL/GenBank/DDBJ databases">
        <title>Caproiciproducens sp. nov. isolated from feces of cow.</title>
        <authorList>
            <person name="Choi J.-Y."/>
        </authorList>
    </citation>
    <scope>NUCLEOTIDE SEQUENCE [LARGE SCALE GENOMIC DNA]</scope>
    <source>
        <strain evidence="3 4">AGMB10547</strain>
    </source>
</reference>
<dbReference type="EMBL" id="JAGFNZ010000003">
    <property type="protein sequence ID" value="MBW7573072.1"/>
    <property type="molecule type" value="Genomic_DNA"/>
</dbReference>
<feature type="domain" description="FAD dependent oxidoreductase" evidence="1">
    <location>
        <begin position="3"/>
        <end position="348"/>
    </location>
</feature>
<name>A0ABS7DP75_9FIRM</name>
<dbReference type="Pfam" id="PF01266">
    <property type="entry name" value="DAO"/>
    <property type="match status" value="1"/>
</dbReference>
<dbReference type="SUPFAM" id="SSF51905">
    <property type="entry name" value="FAD/NAD(P)-binding domain"/>
    <property type="match status" value="1"/>
</dbReference>
<organism evidence="3 4">
    <name type="scientific">Caproiciproducens faecalis</name>
    <dbReference type="NCBI Taxonomy" id="2820301"/>
    <lineage>
        <taxon>Bacteria</taxon>
        <taxon>Bacillati</taxon>
        <taxon>Bacillota</taxon>
        <taxon>Clostridia</taxon>
        <taxon>Eubacteriales</taxon>
        <taxon>Acutalibacteraceae</taxon>
        <taxon>Caproiciproducens</taxon>
    </lineage>
</organism>
<dbReference type="InterPro" id="IPR006076">
    <property type="entry name" value="FAD-dep_OxRdtase"/>
</dbReference>
<dbReference type="CDD" id="cd19946">
    <property type="entry name" value="GlpA-like_Fer2_BFD-like"/>
    <property type="match status" value="1"/>
</dbReference>
<feature type="domain" description="BFD-like [2Fe-2S]-binding" evidence="2">
    <location>
        <begin position="398"/>
        <end position="452"/>
    </location>
</feature>
<gene>
    <name evidence="3" type="ORF">J5W02_09625</name>
</gene>
<dbReference type="Gene3D" id="3.30.9.10">
    <property type="entry name" value="D-Amino Acid Oxidase, subunit A, domain 2"/>
    <property type="match status" value="1"/>
</dbReference>
<protein>
    <submittedName>
        <fullName evidence="3">NAD(P)/FAD-dependent oxidoreductase</fullName>
    </submittedName>
</protein>
<dbReference type="SUPFAM" id="SSF54373">
    <property type="entry name" value="FAD-linked reductases, C-terminal domain"/>
    <property type="match status" value="1"/>
</dbReference>
<dbReference type="Pfam" id="PF04324">
    <property type="entry name" value="Fer2_BFD"/>
    <property type="match status" value="1"/>
</dbReference>